<sequence length="82" mass="8936">MDASSKVPEARIAETPAAAAPLKEAVLAKVVKEGPEEEALAWDSARLAASNLFYCKCGKYCVDSRGINLWNPLCFRYACRPC</sequence>
<organism evidence="1 2">
    <name type="scientific">Symbiodinium natans</name>
    <dbReference type="NCBI Taxonomy" id="878477"/>
    <lineage>
        <taxon>Eukaryota</taxon>
        <taxon>Sar</taxon>
        <taxon>Alveolata</taxon>
        <taxon>Dinophyceae</taxon>
        <taxon>Suessiales</taxon>
        <taxon>Symbiodiniaceae</taxon>
        <taxon>Symbiodinium</taxon>
    </lineage>
</organism>
<dbReference type="Proteomes" id="UP000604046">
    <property type="component" value="Unassembled WGS sequence"/>
</dbReference>
<evidence type="ECO:0000313" key="1">
    <source>
        <dbReference type="EMBL" id="CAE7325631.1"/>
    </source>
</evidence>
<proteinExistence type="predicted"/>
<reference evidence="1" key="1">
    <citation type="submission" date="2021-02" db="EMBL/GenBank/DDBJ databases">
        <authorList>
            <person name="Dougan E. K."/>
            <person name="Rhodes N."/>
            <person name="Thang M."/>
            <person name="Chan C."/>
        </authorList>
    </citation>
    <scope>NUCLEOTIDE SEQUENCE</scope>
</reference>
<name>A0A812NS17_9DINO</name>
<accession>A0A812NS17</accession>
<evidence type="ECO:0000313" key="2">
    <source>
        <dbReference type="Proteomes" id="UP000604046"/>
    </source>
</evidence>
<dbReference type="OrthoDB" id="10360658at2759"/>
<dbReference type="AlphaFoldDB" id="A0A812NS17"/>
<keyword evidence="2" id="KW-1185">Reference proteome</keyword>
<protein>
    <submittedName>
        <fullName evidence="1">Uncharacterized protein</fullName>
    </submittedName>
</protein>
<dbReference type="EMBL" id="CAJNDS010002099">
    <property type="protein sequence ID" value="CAE7325631.1"/>
    <property type="molecule type" value="Genomic_DNA"/>
</dbReference>
<gene>
    <name evidence="1" type="ORF">SNAT2548_LOCUS17047</name>
</gene>
<comment type="caution">
    <text evidence="1">The sequence shown here is derived from an EMBL/GenBank/DDBJ whole genome shotgun (WGS) entry which is preliminary data.</text>
</comment>